<evidence type="ECO:0000313" key="1">
    <source>
        <dbReference type="EMBL" id="MBR7781508.1"/>
    </source>
</evidence>
<name>A0A941I759_9BURK</name>
<gene>
    <name evidence="1" type="ORF">KDM89_05105</name>
</gene>
<sequence>MYDENDFTAISKFLKLGVKITFRDPMGNNPAFETSFPNPRGGVVQIREKSLYDVERKLRALLSNDTPVKTKLAPFAYLGTNFRGLLYCTRGSNEFIVEETHNVFGSESKRIVRQADDFNQLLS</sequence>
<organism evidence="1 2">
    <name type="scientific">Undibacterium luofuense</name>
    <dbReference type="NCBI Taxonomy" id="2828733"/>
    <lineage>
        <taxon>Bacteria</taxon>
        <taxon>Pseudomonadati</taxon>
        <taxon>Pseudomonadota</taxon>
        <taxon>Betaproteobacteria</taxon>
        <taxon>Burkholderiales</taxon>
        <taxon>Oxalobacteraceae</taxon>
        <taxon>Undibacterium</taxon>
    </lineage>
</organism>
<accession>A0A941I759</accession>
<reference evidence="1" key="1">
    <citation type="submission" date="2021-04" db="EMBL/GenBank/DDBJ databases">
        <title>novel species isolated from subtropical streams in China.</title>
        <authorList>
            <person name="Lu H."/>
        </authorList>
    </citation>
    <scope>NUCLEOTIDE SEQUENCE</scope>
    <source>
        <strain evidence="1">LFS511W</strain>
    </source>
</reference>
<comment type="caution">
    <text evidence="1">The sequence shown here is derived from an EMBL/GenBank/DDBJ whole genome shotgun (WGS) entry which is preliminary data.</text>
</comment>
<dbReference type="AlphaFoldDB" id="A0A941I759"/>
<protein>
    <submittedName>
        <fullName evidence="1">Uncharacterized protein</fullName>
    </submittedName>
</protein>
<proteinExistence type="predicted"/>
<evidence type="ECO:0000313" key="2">
    <source>
        <dbReference type="Proteomes" id="UP000680067"/>
    </source>
</evidence>
<dbReference type="EMBL" id="JAGSPN010000002">
    <property type="protein sequence ID" value="MBR7781508.1"/>
    <property type="molecule type" value="Genomic_DNA"/>
</dbReference>
<keyword evidence="2" id="KW-1185">Reference proteome</keyword>
<dbReference type="RefSeq" id="WP_212686852.1">
    <property type="nucleotide sequence ID" value="NZ_JAGSPN010000002.1"/>
</dbReference>
<dbReference type="Proteomes" id="UP000680067">
    <property type="component" value="Unassembled WGS sequence"/>
</dbReference>